<dbReference type="AlphaFoldDB" id="A0A1I6LYV0"/>
<organism evidence="10 11">
    <name type="scientific">Granulicella pectinivorans</name>
    <dbReference type="NCBI Taxonomy" id="474950"/>
    <lineage>
        <taxon>Bacteria</taxon>
        <taxon>Pseudomonadati</taxon>
        <taxon>Acidobacteriota</taxon>
        <taxon>Terriglobia</taxon>
        <taxon>Terriglobales</taxon>
        <taxon>Acidobacteriaceae</taxon>
        <taxon>Granulicella</taxon>
    </lineage>
</organism>
<dbReference type="PANTHER" id="PTHR43076">
    <property type="entry name" value="FO SYNTHASE (COFH)"/>
    <property type="match status" value="1"/>
</dbReference>
<dbReference type="InterPro" id="IPR013785">
    <property type="entry name" value="Aldolase_TIM"/>
</dbReference>
<protein>
    <recommendedName>
        <fullName evidence="6">Cyclic dehypoxanthine futalosine synthase</fullName>
        <shortName evidence="6">Cyclic DHFL synthase</shortName>
        <ecNumber evidence="6">1.21.98.1</ecNumber>
    </recommendedName>
    <alternativeName>
        <fullName evidence="6">Dehypoxanthine futalosine cyclase</fullName>
        <shortName evidence="6">DHFL cyclase</shortName>
    </alternativeName>
    <alternativeName>
        <fullName evidence="6">Menaquinone biosynthetic enzyme MqnC</fullName>
    </alternativeName>
</protein>
<dbReference type="GO" id="GO:0051539">
    <property type="term" value="F:4 iron, 4 sulfur cluster binding"/>
    <property type="evidence" value="ECO:0007669"/>
    <property type="project" value="UniProtKB-KW"/>
</dbReference>
<accession>A0A1I6LYV0</accession>
<keyword evidence="3 6" id="KW-0479">Metal-binding</keyword>
<dbReference type="SFLD" id="SFLDS00029">
    <property type="entry name" value="Radical_SAM"/>
    <property type="match status" value="1"/>
</dbReference>
<dbReference type="HAMAP" id="MF_00992">
    <property type="entry name" value="MqnC"/>
    <property type="match status" value="1"/>
</dbReference>
<dbReference type="GO" id="GO:0044689">
    <property type="term" value="F:7,8-didemethyl-8-hydroxy-5-deazariboflavin synthase activity"/>
    <property type="evidence" value="ECO:0007669"/>
    <property type="project" value="TreeGrafter"/>
</dbReference>
<dbReference type="NCBIfam" id="TIGR03699">
    <property type="entry name" value="menaquin_MqnC"/>
    <property type="match status" value="1"/>
</dbReference>
<dbReference type="SFLD" id="SFLDF00343">
    <property type="entry name" value="aminofutalosine_synthase_(mqnE"/>
    <property type="match status" value="1"/>
</dbReference>
<evidence type="ECO:0000313" key="11">
    <source>
        <dbReference type="Proteomes" id="UP000199024"/>
    </source>
</evidence>
<evidence type="ECO:0000256" key="5">
    <source>
        <dbReference type="ARBA" id="ARBA00023014"/>
    </source>
</evidence>
<comment type="similarity">
    <text evidence="6">Belongs to the radical SAM superfamily. MqnC family.</text>
</comment>
<dbReference type="InterPro" id="IPR022431">
    <property type="entry name" value="Cyclic_DHFL_synthase_mqnC"/>
</dbReference>
<keyword evidence="4 6" id="KW-0408">Iron</keyword>
<dbReference type="InterPro" id="IPR034405">
    <property type="entry name" value="F420"/>
</dbReference>
<dbReference type="UniPathway" id="UPA00079"/>
<keyword evidence="5 6" id="KW-0411">Iron-sulfur</keyword>
<dbReference type="Pfam" id="PF04055">
    <property type="entry name" value="Radical_SAM"/>
    <property type="match status" value="1"/>
</dbReference>
<keyword evidence="1 6" id="KW-0004">4Fe-4S</keyword>
<dbReference type="InterPro" id="IPR045567">
    <property type="entry name" value="CofH/MnqC-like_C"/>
</dbReference>
<feature type="domain" description="Radical SAM core" evidence="9">
    <location>
        <begin position="54"/>
        <end position="292"/>
    </location>
</feature>
<dbReference type="EC" id="1.21.98.1" evidence="6"/>
<sequence length="365" mass="41389">MWSTRLVAASHRRRIICMGITRAQALDCFNSDDLIGIGMEADAVRRRLHPEGVVSYIIDRNINYTNFCTEYCTFCAFYRPLKGKLAAEGYILSFETIYEKIRETLEMGGTGVLMQGGIHPDLKIDWFESLFTGIKTRFPSIWLHCLSASEILAIAEYSEISLRDTIMRLRDAGLDSIPGGGAEILDDEVRHKIARLKCKTQDWVDVHRTAHELGMRTTATMMFGVGETFEHRVNHFEVVRRLQEETGGFTAFIPWSFQPNNTALGGRGWDEATSVEYLKTLAISRMYLDNIENVQSSWVTQGLKVLQMGLRFGGNDVGSVMLEENVVRAAGTANCTTEEELRRIIRDAGFKPVQRDTLYRTMFLN</sequence>
<dbReference type="SMART" id="SM00729">
    <property type="entry name" value="Elp3"/>
    <property type="match status" value="1"/>
</dbReference>
<gene>
    <name evidence="6" type="primary">mqnC</name>
    <name evidence="10" type="ORF">SAMN05421771_1510</name>
</gene>
<feature type="binding site" evidence="8">
    <location>
        <position position="183"/>
    </location>
    <ligand>
        <name>S-adenosyl-L-methionine</name>
        <dbReference type="ChEBI" id="CHEBI:59789"/>
    </ligand>
</feature>
<evidence type="ECO:0000256" key="6">
    <source>
        <dbReference type="HAMAP-Rule" id="MF_00992"/>
    </source>
</evidence>
<feature type="binding site" evidence="8">
    <location>
        <position position="297"/>
    </location>
    <ligand>
        <name>(3R)-3-methyl-D-ornithine</name>
        <dbReference type="ChEBI" id="CHEBI:64642"/>
    </ligand>
</feature>
<evidence type="ECO:0000256" key="7">
    <source>
        <dbReference type="PIRSR" id="PIRSR004762-1"/>
    </source>
</evidence>
<keyword evidence="6" id="KW-0560">Oxidoreductase</keyword>
<dbReference type="NCBIfam" id="TIGR00423">
    <property type="entry name" value="CofH family radical SAM protein"/>
    <property type="match status" value="1"/>
</dbReference>
<comment type="function">
    <text evidence="6">Radical SAM enzyme that catalyzes the cyclization of dehypoxanthine futalosine (DHFL) into cyclic dehypoxanthine futalosine (CDHFL), a step in the biosynthesis of menaquinone (MK, vitamin K2).</text>
</comment>
<proteinExistence type="inferred from homology"/>
<feature type="binding site" evidence="8">
    <location>
        <position position="74"/>
    </location>
    <ligand>
        <name>S-adenosyl-L-methionine</name>
        <dbReference type="ChEBI" id="CHEBI:59789"/>
    </ligand>
</feature>
<dbReference type="GO" id="GO:0005506">
    <property type="term" value="F:iron ion binding"/>
    <property type="evidence" value="ECO:0007669"/>
    <property type="project" value="UniProtKB-UniRule"/>
</dbReference>
<dbReference type="InterPro" id="IPR006638">
    <property type="entry name" value="Elp3/MiaA/NifB-like_rSAM"/>
</dbReference>
<evidence type="ECO:0000256" key="3">
    <source>
        <dbReference type="ARBA" id="ARBA00022723"/>
    </source>
</evidence>
<reference evidence="10 11" key="1">
    <citation type="submission" date="2016-10" db="EMBL/GenBank/DDBJ databases">
        <authorList>
            <person name="de Groot N.N."/>
        </authorList>
    </citation>
    <scope>NUCLEOTIDE SEQUENCE [LARGE SCALE GENOMIC DNA]</scope>
    <source>
        <strain evidence="10 11">DSM 21001</strain>
    </source>
</reference>
<name>A0A1I6LYV0_9BACT</name>
<dbReference type="EMBL" id="FOZL01000001">
    <property type="protein sequence ID" value="SFS08613.1"/>
    <property type="molecule type" value="Genomic_DNA"/>
</dbReference>
<comment type="cofactor">
    <cofactor evidence="6 7">
        <name>[4Fe-4S] cluster</name>
        <dbReference type="ChEBI" id="CHEBI:49883"/>
    </cofactor>
    <text evidence="6 7">Binds 1 [4Fe-4S] cluster. The cluster is coordinated with 3 cysteines and an exchangeable S-adenosyl-L-methionine.</text>
</comment>
<dbReference type="SUPFAM" id="SSF102114">
    <property type="entry name" value="Radical SAM enzymes"/>
    <property type="match status" value="1"/>
</dbReference>
<feature type="binding site" evidence="6 7">
    <location>
        <position position="72"/>
    </location>
    <ligand>
        <name>[4Fe-4S] cluster</name>
        <dbReference type="ChEBI" id="CHEBI:49883"/>
        <note>4Fe-4S-S-AdoMet</note>
    </ligand>
</feature>
<dbReference type="GO" id="GO:0016765">
    <property type="term" value="F:transferase activity, transferring alkyl or aryl (other than methyl) groups"/>
    <property type="evidence" value="ECO:0007669"/>
    <property type="project" value="InterPro"/>
</dbReference>
<feature type="binding site" evidence="8">
    <location>
        <position position="319"/>
    </location>
    <ligand>
        <name>(3R)-3-methyl-D-ornithine</name>
        <dbReference type="ChEBI" id="CHEBI:64642"/>
    </ligand>
</feature>
<evidence type="ECO:0000256" key="8">
    <source>
        <dbReference type="PIRSR" id="PIRSR004762-2"/>
    </source>
</evidence>
<evidence type="ECO:0000313" key="10">
    <source>
        <dbReference type="EMBL" id="SFS08613.1"/>
    </source>
</evidence>
<dbReference type="Gene3D" id="3.20.20.70">
    <property type="entry name" value="Aldolase class I"/>
    <property type="match status" value="1"/>
</dbReference>
<dbReference type="InterPro" id="IPR020050">
    <property type="entry name" value="FO_synthase_su2"/>
</dbReference>
<dbReference type="STRING" id="474950.SAMN05421771_1510"/>
<dbReference type="PROSITE" id="PS51918">
    <property type="entry name" value="RADICAL_SAM"/>
    <property type="match status" value="1"/>
</dbReference>
<dbReference type="SFLD" id="SFLDF00342">
    <property type="entry name" value="cyclic_dehypoxanthine_futalosi"/>
    <property type="match status" value="1"/>
</dbReference>
<dbReference type="GO" id="GO:0009234">
    <property type="term" value="P:menaquinone biosynthetic process"/>
    <property type="evidence" value="ECO:0007669"/>
    <property type="project" value="UniProtKB-UniRule"/>
</dbReference>
<dbReference type="PIRSF" id="PIRSF004762">
    <property type="entry name" value="CHP00423"/>
    <property type="match status" value="1"/>
</dbReference>
<evidence type="ECO:0000259" key="9">
    <source>
        <dbReference type="PROSITE" id="PS51918"/>
    </source>
</evidence>
<evidence type="ECO:0000256" key="1">
    <source>
        <dbReference type="ARBA" id="ARBA00022485"/>
    </source>
</evidence>
<comment type="pathway">
    <text evidence="6">Quinol/quinone metabolism; menaquinone biosynthesis.</text>
</comment>
<comment type="catalytic activity">
    <reaction evidence="6">
        <text>dehypoxanthine futalosine + S-adenosyl-L-methionine = cyclic dehypoxanthinylfutalosinate + 5'-deoxyadenosine + L-methionine + H(+)</text>
        <dbReference type="Rhea" id="RHEA:33083"/>
        <dbReference type="ChEBI" id="CHEBI:15378"/>
        <dbReference type="ChEBI" id="CHEBI:17319"/>
        <dbReference type="ChEBI" id="CHEBI:57844"/>
        <dbReference type="ChEBI" id="CHEBI:58864"/>
        <dbReference type="ChEBI" id="CHEBI:59789"/>
        <dbReference type="ChEBI" id="CHEBI:64270"/>
        <dbReference type="EC" id="1.21.98.1"/>
    </reaction>
</comment>
<keyword evidence="2 6" id="KW-0949">S-adenosyl-L-methionine</keyword>
<feature type="binding site" evidence="8">
    <location>
        <position position="147"/>
    </location>
    <ligand>
        <name>(3R)-3-methyl-D-ornithine</name>
        <dbReference type="ChEBI" id="CHEBI:64642"/>
    </ligand>
</feature>
<dbReference type="InterPro" id="IPR007197">
    <property type="entry name" value="rSAM"/>
</dbReference>
<evidence type="ECO:0000256" key="2">
    <source>
        <dbReference type="ARBA" id="ARBA00022691"/>
    </source>
</evidence>
<dbReference type="SFLD" id="SFLDG01064">
    <property type="entry name" value="F420__menaquinone_cofactor_bio"/>
    <property type="match status" value="1"/>
</dbReference>
<dbReference type="PANTHER" id="PTHR43076:SF1">
    <property type="entry name" value="LIPOYL SYNTHASE 2"/>
    <property type="match status" value="1"/>
</dbReference>
<dbReference type="InterPro" id="IPR058240">
    <property type="entry name" value="rSAM_sf"/>
</dbReference>
<keyword evidence="11" id="KW-1185">Reference proteome</keyword>
<dbReference type="SFLD" id="SFLDG01389">
    <property type="entry name" value="menaquinone_synthsis_involved"/>
    <property type="match status" value="1"/>
</dbReference>
<dbReference type="GO" id="GO:0046992">
    <property type="term" value="F:oxidoreductase activity, acting on X-H and Y-H to form an X-Y bond"/>
    <property type="evidence" value="ECO:0007669"/>
    <property type="project" value="UniProtKB-UniRule"/>
</dbReference>
<keyword evidence="6" id="KW-0474">Menaquinone biosynthesis</keyword>
<dbReference type="Proteomes" id="UP000199024">
    <property type="component" value="Unassembled WGS sequence"/>
</dbReference>
<feature type="binding site" evidence="6 7">
    <location>
        <position position="68"/>
    </location>
    <ligand>
        <name>[4Fe-4S] cluster</name>
        <dbReference type="ChEBI" id="CHEBI:49883"/>
        <note>4Fe-4S-S-AdoMet</note>
    </ligand>
</feature>
<evidence type="ECO:0000256" key="4">
    <source>
        <dbReference type="ARBA" id="ARBA00023004"/>
    </source>
</evidence>
<feature type="binding site" evidence="6 7">
    <location>
        <position position="75"/>
    </location>
    <ligand>
        <name>[4Fe-4S] cluster</name>
        <dbReference type="ChEBI" id="CHEBI:49883"/>
        <note>4Fe-4S-S-AdoMet</note>
    </ligand>
</feature>
<dbReference type="Pfam" id="PF19288">
    <property type="entry name" value="CofH_C"/>
    <property type="match status" value="1"/>
</dbReference>